<organism evidence="2 3">
    <name type="scientific">Reichenbachiella carrageenanivorans</name>
    <dbReference type="NCBI Taxonomy" id="2979869"/>
    <lineage>
        <taxon>Bacteria</taxon>
        <taxon>Pseudomonadati</taxon>
        <taxon>Bacteroidota</taxon>
        <taxon>Cytophagia</taxon>
        <taxon>Cytophagales</taxon>
        <taxon>Reichenbachiellaceae</taxon>
        <taxon>Reichenbachiella</taxon>
    </lineage>
</organism>
<evidence type="ECO:0000313" key="3">
    <source>
        <dbReference type="Proteomes" id="UP001062165"/>
    </source>
</evidence>
<feature type="domain" description="DUF559" evidence="1">
    <location>
        <begin position="7"/>
        <end position="112"/>
    </location>
</feature>
<dbReference type="SUPFAM" id="SSF52980">
    <property type="entry name" value="Restriction endonuclease-like"/>
    <property type="match status" value="1"/>
</dbReference>
<dbReference type="Pfam" id="PF04480">
    <property type="entry name" value="DUF559"/>
    <property type="match status" value="1"/>
</dbReference>
<name>A0ABY6D320_9BACT</name>
<accession>A0ABY6D320</accession>
<dbReference type="PANTHER" id="PTHR38590">
    <property type="entry name" value="BLL0828 PROTEIN"/>
    <property type="match status" value="1"/>
</dbReference>
<reference evidence="2" key="1">
    <citation type="submission" date="2022-10" db="EMBL/GenBank/DDBJ databases">
        <title>Comparative genomics and taxonomic characterization of three novel marine species of genus Reichenbachiella exhibiting antioxidant and polysaccharide degradation activities.</title>
        <authorList>
            <person name="Muhammad N."/>
            <person name="Lee Y.-J."/>
            <person name="Ko J."/>
            <person name="Kim S.-G."/>
        </authorList>
    </citation>
    <scope>NUCLEOTIDE SEQUENCE</scope>
    <source>
        <strain evidence="2">Wsw4-B4</strain>
    </source>
</reference>
<keyword evidence="3" id="KW-1185">Reference proteome</keyword>
<evidence type="ECO:0000313" key="2">
    <source>
        <dbReference type="EMBL" id="UXX80556.1"/>
    </source>
</evidence>
<dbReference type="Gene3D" id="3.40.960.10">
    <property type="entry name" value="VSR Endonuclease"/>
    <property type="match status" value="1"/>
</dbReference>
<dbReference type="CDD" id="cd01038">
    <property type="entry name" value="Endonuclease_DUF559"/>
    <property type="match status" value="1"/>
</dbReference>
<gene>
    <name evidence="2" type="ORF">N7E81_05515</name>
</gene>
<protein>
    <submittedName>
        <fullName evidence="2">DUF559 domain-containing protein</fullName>
    </submittedName>
</protein>
<dbReference type="InterPro" id="IPR007569">
    <property type="entry name" value="DUF559"/>
</dbReference>
<proteinExistence type="predicted"/>
<dbReference type="Proteomes" id="UP001062165">
    <property type="component" value="Chromosome"/>
</dbReference>
<dbReference type="RefSeq" id="WP_263052286.1">
    <property type="nucleotide sequence ID" value="NZ_CP106735.1"/>
</dbReference>
<dbReference type="EMBL" id="CP106735">
    <property type="protein sequence ID" value="UXX80556.1"/>
    <property type="molecule type" value="Genomic_DNA"/>
</dbReference>
<dbReference type="InterPro" id="IPR011335">
    <property type="entry name" value="Restrct_endonuc-II-like"/>
</dbReference>
<evidence type="ECO:0000259" key="1">
    <source>
        <dbReference type="Pfam" id="PF04480"/>
    </source>
</evidence>
<dbReference type="InterPro" id="IPR047216">
    <property type="entry name" value="Endonuclease_DUF559_bact"/>
</dbReference>
<sequence length="116" mass="13666">MPNNKYLKPYARKLRNNSTPEEIKLWSEVLRARGFYGLQFNRQFPIDKYIADFVCRKLHLVVELDGRSHDDKKEADRIRDETLAKLGYCTLRIAESDVMHDLNNVIRSLEAELPED</sequence>
<dbReference type="PANTHER" id="PTHR38590:SF1">
    <property type="entry name" value="BLL0828 PROTEIN"/>
    <property type="match status" value="1"/>
</dbReference>